<feature type="transmembrane region" description="Helical" evidence="6">
    <location>
        <begin position="158"/>
        <end position="181"/>
    </location>
</feature>
<dbReference type="GO" id="GO:0005886">
    <property type="term" value="C:plasma membrane"/>
    <property type="evidence" value="ECO:0007669"/>
    <property type="project" value="UniProtKB-SubCell"/>
</dbReference>
<feature type="transmembrane region" description="Helical" evidence="6">
    <location>
        <begin position="6"/>
        <end position="25"/>
    </location>
</feature>
<protein>
    <submittedName>
        <fullName evidence="7">Translocator protein, LysE family</fullName>
    </submittedName>
</protein>
<dbReference type="eggNOG" id="COG1280">
    <property type="taxonomic scope" value="Bacteria"/>
</dbReference>
<keyword evidence="2" id="KW-1003">Cell membrane</keyword>
<keyword evidence="5 6" id="KW-0472">Membrane</keyword>
<evidence type="ECO:0000256" key="5">
    <source>
        <dbReference type="ARBA" id="ARBA00023136"/>
    </source>
</evidence>
<evidence type="ECO:0000313" key="8">
    <source>
        <dbReference type="Proteomes" id="UP000004208"/>
    </source>
</evidence>
<evidence type="ECO:0000256" key="4">
    <source>
        <dbReference type="ARBA" id="ARBA00022989"/>
    </source>
</evidence>
<keyword evidence="3 6" id="KW-0812">Transmembrane</keyword>
<feature type="transmembrane region" description="Helical" evidence="6">
    <location>
        <begin position="193"/>
        <end position="214"/>
    </location>
</feature>
<keyword evidence="4 6" id="KW-1133">Transmembrane helix</keyword>
<comment type="subcellular location">
    <subcellularLocation>
        <location evidence="1">Cell membrane</location>
        <topology evidence="1">Multi-pass membrane protein</topology>
    </subcellularLocation>
</comment>
<evidence type="ECO:0000256" key="1">
    <source>
        <dbReference type="ARBA" id="ARBA00004651"/>
    </source>
</evidence>
<name>D7WBL2_9CORY</name>
<proteinExistence type="predicted"/>
<evidence type="ECO:0000256" key="2">
    <source>
        <dbReference type="ARBA" id="ARBA00022475"/>
    </source>
</evidence>
<comment type="caution">
    <text evidence="7">The sequence shown here is derived from an EMBL/GenBank/DDBJ whole genome shotgun (WGS) entry which is preliminary data.</text>
</comment>
<dbReference type="RefSeq" id="WP_005287451.1">
    <property type="nucleotide sequence ID" value="NZ_CM000961.1"/>
</dbReference>
<dbReference type="AlphaFoldDB" id="D7WBL2"/>
<dbReference type="Proteomes" id="UP000004208">
    <property type="component" value="Unassembled WGS sequence"/>
</dbReference>
<dbReference type="EMBL" id="ACLJ02000001">
    <property type="protein sequence ID" value="EFK55243.1"/>
    <property type="molecule type" value="Genomic_DNA"/>
</dbReference>
<dbReference type="PANTHER" id="PTHR30086">
    <property type="entry name" value="ARGININE EXPORTER PROTEIN ARGO"/>
    <property type="match status" value="1"/>
</dbReference>
<reference evidence="7" key="1">
    <citation type="submission" date="2010-06" db="EMBL/GenBank/DDBJ databases">
        <authorList>
            <person name="Muzny D."/>
            <person name="Qin X."/>
            <person name="Buhay C."/>
            <person name="Dugan-Rocha S."/>
            <person name="Ding Y."/>
            <person name="Chen G."/>
            <person name="Hawes A."/>
            <person name="Holder M."/>
            <person name="Jhangiani S."/>
            <person name="Johnson A."/>
            <person name="Khan Z."/>
            <person name="Li Z."/>
            <person name="Liu W."/>
            <person name="Liu X."/>
            <person name="Perez L."/>
            <person name="Shen H."/>
            <person name="Wang Q."/>
            <person name="Watt J."/>
            <person name="Xi L."/>
            <person name="Xin Y."/>
            <person name="Zhou J."/>
            <person name="Deng J."/>
            <person name="Jiang H."/>
            <person name="Liu Y."/>
            <person name="Qu J."/>
            <person name="Song X.-Z."/>
            <person name="Zhang L."/>
            <person name="Villasana D."/>
            <person name="Johnson A."/>
            <person name="Liu J."/>
            <person name="Liyanage D."/>
            <person name="Lorensuhewa L."/>
            <person name="Robinson T."/>
            <person name="Song A."/>
            <person name="Song B.-B."/>
            <person name="Dinh H."/>
            <person name="Thornton R."/>
            <person name="Coyle M."/>
            <person name="Francisco L."/>
            <person name="Jackson L."/>
            <person name="Javaid M."/>
            <person name="Korchina V."/>
            <person name="Kovar C."/>
            <person name="Mata R."/>
            <person name="Mathew T."/>
            <person name="Ngo R."/>
            <person name="Nguyen L."/>
            <person name="Nguyen N."/>
            <person name="Okwuonu G."/>
            <person name="Ongeri F."/>
            <person name="Pham C."/>
            <person name="Simmons D."/>
            <person name="Wilczek-Boney K."/>
            <person name="Hale W."/>
            <person name="Jakkamsetti A."/>
            <person name="Pham P."/>
            <person name="Ruth R."/>
            <person name="San Lucas F."/>
            <person name="Warren J."/>
            <person name="Zhang J."/>
            <person name="Zhao Z."/>
            <person name="Zhou C."/>
            <person name="Zhu D."/>
            <person name="Lee S."/>
            <person name="Bess C."/>
            <person name="Blankenburg K."/>
            <person name="Forbes L."/>
            <person name="Fu Q."/>
            <person name="Gubbala S."/>
            <person name="Hirani K."/>
            <person name="Jayaseelan J.C."/>
            <person name="Lara F."/>
            <person name="Munidasa M."/>
            <person name="Palculict T."/>
            <person name="Patil S."/>
            <person name="Pu L.-L."/>
            <person name="Saada N."/>
            <person name="Tang L."/>
            <person name="Weissenberger G."/>
            <person name="Zhu Y."/>
            <person name="Hemphill L."/>
            <person name="Shang Y."/>
            <person name="Youmans B."/>
            <person name="Ayvaz T."/>
            <person name="Ross M."/>
            <person name="Santibanez J."/>
            <person name="Aqrawi P."/>
            <person name="Gross S."/>
            <person name="Joshi V."/>
            <person name="Fowler G."/>
            <person name="Nazareth L."/>
            <person name="Reid J."/>
            <person name="Worley K."/>
            <person name="Petrosino J."/>
            <person name="Highlander S."/>
            <person name="Gibbs R."/>
        </authorList>
    </citation>
    <scope>NUCLEOTIDE SEQUENCE [LARGE SCALE GENOMIC DNA]</scope>
    <source>
        <strain evidence="7">ATCC 33030</strain>
    </source>
</reference>
<dbReference type="OrthoDB" id="9784202at2"/>
<gene>
    <name evidence="7" type="ORF">HMPREF0291_10501</name>
</gene>
<feature type="transmembrane region" description="Helical" evidence="6">
    <location>
        <begin position="70"/>
        <end position="90"/>
    </location>
</feature>
<accession>D7WBL2</accession>
<dbReference type="PANTHER" id="PTHR30086:SF17">
    <property type="entry name" value="LYSE FAMILY TRANSLOCATOR"/>
    <property type="match status" value="1"/>
</dbReference>
<dbReference type="Pfam" id="PF01810">
    <property type="entry name" value="LysE"/>
    <property type="match status" value="1"/>
</dbReference>
<dbReference type="GO" id="GO:0015171">
    <property type="term" value="F:amino acid transmembrane transporter activity"/>
    <property type="evidence" value="ECO:0007669"/>
    <property type="project" value="TreeGrafter"/>
</dbReference>
<keyword evidence="8" id="KW-1185">Reference proteome</keyword>
<feature type="transmembrane region" description="Helical" evidence="6">
    <location>
        <begin position="37"/>
        <end position="64"/>
    </location>
</feature>
<organism evidence="7 8">
    <name type="scientific">Corynebacterium genitalium ATCC 33030</name>
    <dbReference type="NCBI Taxonomy" id="585529"/>
    <lineage>
        <taxon>Bacteria</taxon>
        <taxon>Bacillati</taxon>
        <taxon>Actinomycetota</taxon>
        <taxon>Actinomycetes</taxon>
        <taxon>Mycobacteriales</taxon>
        <taxon>Corynebacteriaceae</taxon>
        <taxon>Corynebacterium</taxon>
    </lineage>
</organism>
<dbReference type="HOGENOM" id="CLU_079569_0_1_11"/>
<dbReference type="InterPro" id="IPR001123">
    <property type="entry name" value="LeuE-type"/>
</dbReference>
<dbReference type="STRING" id="585529.HMPREF0291_10501"/>
<evidence type="ECO:0000256" key="6">
    <source>
        <dbReference type="SAM" id="Phobius"/>
    </source>
</evidence>
<sequence length="224" mass="22646">MTVSTYLALIGIWIAAIASPGPDLVQIIRVGAKSRAAGVACAFGIMAGNALWIAASLLGLGALIQAVPQVLAVLQLIGGAYLLWMGVGAVRSGLAARGQGASSVSAAATDTTDAPPAGTVLSARRAFATGVLTNLSNPKAVLFFGAVFAQFMTPGMGWGWVALILVTLVLIGVAWFVGFAVGVDKFAGVLARWGHIVDVVTGVIFVALAVWMIAEGALSIAASL</sequence>
<evidence type="ECO:0000256" key="3">
    <source>
        <dbReference type="ARBA" id="ARBA00022692"/>
    </source>
</evidence>
<evidence type="ECO:0000313" key="7">
    <source>
        <dbReference type="EMBL" id="EFK55243.1"/>
    </source>
</evidence>